<dbReference type="GeneID" id="40741765"/>
<dbReference type="Proteomes" id="UP000030706">
    <property type="component" value="Unassembled WGS sequence"/>
</dbReference>
<name>A0A074XZW3_AURPU</name>
<gene>
    <name evidence="2" type="ORF">M438DRAFT_2290</name>
</gene>
<feature type="transmembrane region" description="Helical" evidence="1">
    <location>
        <begin position="32"/>
        <end position="53"/>
    </location>
</feature>
<dbReference type="HOGENOM" id="CLU_2542204_0_0_1"/>
<evidence type="ECO:0000256" key="1">
    <source>
        <dbReference type="SAM" id="Phobius"/>
    </source>
</evidence>
<organism evidence="2 3">
    <name type="scientific">Aureobasidium pullulans EXF-150</name>
    <dbReference type="NCBI Taxonomy" id="1043002"/>
    <lineage>
        <taxon>Eukaryota</taxon>
        <taxon>Fungi</taxon>
        <taxon>Dikarya</taxon>
        <taxon>Ascomycota</taxon>
        <taxon>Pezizomycotina</taxon>
        <taxon>Dothideomycetes</taxon>
        <taxon>Dothideomycetidae</taxon>
        <taxon>Dothideales</taxon>
        <taxon>Saccotheciaceae</taxon>
        <taxon>Aureobasidium</taxon>
    </lineage>
</organism>
<keyword evidence="3" id="KW-1185">Reference proteome</keyword>
<dbReference type="RefSeq" id="XP_029765366.1">
    <property type="nucleotide sequence ID" value="XM_029899459.1"/>
</dbReference>
<protein>
    <submittedName>
        <fullName evidence="2">Uncharacterized protein</fullName>
    </submittedName>
</protein>
<evidence type="ECO:0000313" key="2">
    <source>
        <dbReference type="EMBL" id="KEQ89179.1"/>
    </source>
</evidence>
<sequence length="83" mass="10054">MTLHTRGWRWLFHDINEVEGTKRNTRRTHFTLSLLHFFIWVVLPMATHCWIAFTLFSSLLYLLLRIVLADLTYPFSFHELTFL</sequence>
<keyword evidence="1" id="KW-0472">Membrane</keyword>
<reference evidence="2 3" key="1">
    <citation type="journal article" date="2014" name="BMC Genomics">
        <title>Genome sequencing of four Aureobasidium pullulans varieties: biotechnological potential, stress tolerance, and description of new species.</title>
        <authorList>
            <person name="Gostin Ar C."/>
            <person name="Ohm R.A."/>
            <person name="Kogej T."/>
            <person name="Sonjak S."/>
            <person name="Turk M."/>
            <person name="Zajc J."/>
            <person name="Zalar P."/>
            <person name="Grube M."/>
            <person name="Sun H."/>
            <person name="Han J."/>
            <person name="Sharma A."/>
            <person name="Chiniquy J."/>
            <person name="Ngan C.Y."/>
            <person name="Lipzen A."/>
            <person name="Barry K."/>
            <person name="Grigoriev I.V."/>
            <person name="Gunde-Cimerman N."/>
        </authorList>
    </citation>
    <scope>NUCLEOTIDE SEQUENCE [LARGE SCALE GENOMIC DNA]</scope>
    <source>
        <strain evidence="2 3">EXF-150</strain>
    </source>
</reference>
<proteinExistence type="predicted"/>
<keyword evidence="1" id="KW-0812">Transmembrane</keyword>
<keyword evidence="1" id="KW-1133">Transmembrane helix</keyword>
<accession>A0A074XZW3</accession>
<dbReference type="AlphaFoldDB" id="A0A074XZW3"/>
<evidence type="ECO:0000313" key="3">
    <source>
        <dbReference type="Proteomes" id="UP000030706"/>
    </source>
</evidence>
<dbReference type="EMBL" id="KL584974">
    <property type="protein sequence ID" value="KEQ89179.1"/>
    <property type="molecule type" value="Genomic_DNA"/>
</dbReference>